<gene>
    <name evidence="1" type="primary">bet</name>
    <name evidence="1" type="ORF">ED236_00300</name>
</gene>
<reference evidence="1 2" key="1">
    <citation type="submission" date="2018-10" db="EMBL/GenBank/DDBJ databases">
        <authorList>
            <person name="Chen W.-M."/>
        </authorList>
    </citation>
    <scope>NUCLEOTIDE SEQUENCE [LARGE SCALE GENOMIC DNA]</scope>
    <source>
        <strain evidence="1 2">H-5</strain>
    </source>
</reference>
<dbReference type="InterPro" id="IPR010183">
    <property type="entry name" value="Phage_lambda_Bet"/>
</dbReference>
<keyword evidence="2" id="KW-1185">Reference proteome</keyword>
<organism evidence="1 2">
    <name type="scientific">Pseudomethylobacillus aquaticus</name>
    <dbReference type="NCBI Taxonomy" id="2676064"/>
    <lineage>
        <taxon>Bacteria</taxon>
        <taxon>Pseudomonadati</taxon>
        <taxon>Pseudomonadota</taxon>
        <taxon>Betaproteobacteria</taxon>
        <taxon>Nitrosomonadales</taxon>
        <taxon>Methylophilaceae</taxon>
        <taxon>Pseudomethylobacillus</taxon>
    </lineage>
</organism>
<evidence type="ECO:0000313" key="1">
    <source>
        <dbReference type="EMBL" id="ROH87969.1"/>
    </source>
</evidence>
<dbReference type="Pfam" id="PF03837">
    <property type="entry name" value="RecT"/>
    <property type="match status" value="1"/>
</dbReference>
<protein>
    <submittedName>
        <fullName evidence="1">Phage recombination protein Bet</fullName>
    </submittedName>
</protein>
<dbReference type="EMBL" id="RJVP01000001">
    <property type="protein sequence ID" value="ROH87969.1"/>
    <property type="molecule type" value="Genomic_DNA"/>
</dbReference>
<evidence type="ECO:0000313" key="2">
    <source>
        <dbReference type="Proteomes" id="UP000275137"/>
    </source>
</evidence>
<dbReference type="GO" id="GO:0006310">
    <property type="term" value="P:DNA recombination"/>
    <property type="evidence" value="ECO:0007669"/>
    <property type="project" value="InterPro"/>
</dbReference>
<accession>A0A3N0V5C7</accession>
<comment type="caution">
    <text evidence="1">The sequence shown here is derived from an EMBL/GenBank/DDBJ whole genome shotgun (WGS) entry which is preliminary data.</text>
</comment>
<sequence>MSSTELAKVNKAPVPALQMSEDDLIKVLQDSVYPGAQVNSIKMVINVCRAAGKDPLKKPYHIVPMPVATGEKDRNGWDIKKMRDVIMPGINDYRTDAARTGQHAGSSEPEFGPDVTETLDGVSITYPLWCRVAVKRRMPSGEIVEFTAKELWKENYASKSKESSAPNAMWKKRPYAQLAKCAEAQALRKGFPEVGSQPTADEMEGKEIDVTEEATALQKTEYYSDDEFLTNKPAWKKTVDNGKDPGRFINFIESKGKLFSEKQKAEIAGWQAVDKSVEVLPPVDDGWVAELEANEPGAQG</sequence>
<dbReference type="Proteomes" id="UP000275137">
    <property type="component" value="Unassembled WGS sequence"/>
</dbReference>
<dbReference type="GO" id="GO:0003677">
    <property type="term" value="F:DNA binding"/>
    <property type="evidence" value="ECO:0007669"/>
    <property type="project" value="InterPro"/>
</dbReference>
<dbReference type="RefSeq" id="WP_123235963.1">
    <property type="nucleotide sequence ID" value="NZ_RJVP01000001.1"/>
</dbReference>
<dbReference type="NCBIfam" id="TIGR01913">
    <property type="entry name" value="bet_lambda"/>
    <property type="match status" value="1"/>
</dbReference>
<name>A0A3N0V5C7_9PROT</name>
<proteinExistence type="predicted"/>
<dbReference type="InterPro" id="IPR018330">
    <property type="entry name" value="RecT_fam"/>
</dbReference>
<dbReference type="AlphaFoldDB" id="A0A3N0V5C7"/>